<evidence type="ECO:0000256" key="1">
    <source>
        <dbReference type="SAM" id="Phobius"/>
    </source>
</evidence>
<dbReference type="AlphaFoldDB" id="A0A2P8CDM4"/>
<feature type="transmembrane region" description="Helical" evidence="1">
    <location>
        <begin position="20"/>
        <end position="38"/>
    </location>
</feature>
<evidence type="ECO:0000313" key="2">
    <source>
        <dbReference type="EMBL" id="PSK83088.1"/>
    </source>
</evidence>
<dbReference type="Proteomes" id="UP000240621">
    <property type="component" value="Unassembled WGS sequence"/>
</dbReference>
<comment type="caution">
    <text evidence="2">The sequence shown here is derived from an EMBL/GenBank/DDBJ whole genome shotgun (WGS) entry which is preliminary data.</text>
</comment>
<dbReference type="EMBL" id="PYGC01000004">
    <property type="protein sequence ID" value="PSK83088.1"/>
    <property type="molecule type" value="Genomic_DNA"/>
</dbReference>
<proteinExistence type="predicted"/>
<keyword evidence="1" id="KW-1133">Transmembrane helix</keyword>
<evidence type="ECO:0000313" key="3">
    <source>
        <dbReference type="Proteomes" id="UP000240621"/>
    </source>
</evidence>
<protein>
    <submittedName>
        <fullName evidence="2">Uncharacterized protein DUF4270</fullName>
    </submittedName>
</protein>
<keyword evidence="1" id="KW-0472">Membrane</keyword>
<dbReference type="InterPro" id="IPR025366">
    <property type="entry name" value="DUF4270"/>
</dbReference>
<name>A0A2P8CDM4_9BACT</name>
<sequence>MRMTEKGRKRTGIPRKFEHLIFRWLLRAVVVSGVSWMMTACNVGSNEFTMGSEFIDGGSTLTMIDTFQIKMSTVLIDSLNTSNTGTALIGHYVDPNLGTVTATSYFELGIPTSFSESSDNVYDSTVVILRYNGYYYGDTTRWQTITVHPIAERLNGNEWDNGIYNNRNTPYSSEVLGSVHFLKRTAVSDSLVIPIRDTLGKDFFTRMNEGDDDYMTSSSSLVNYFHGLAIVPDTTESNVVYGFKADATNLVMRVYYHRPNANGDGQDDYYADFPYTSVDPAYNRIEDDRSQTLLKSLVTQKEDLSSTSTDGETFVQCGTGLLTKMRFPSLNDIQLINKQGVIMKAELEFSPVANTYDPQALPDSLILIETNKINAPVSTLTSSDGTTLHLSPSSDELYNENTKFSVDITDYIQNAFSDGLYNTENGLLISWGTTQYLNRLDGLVIQADQKAENGPKLKIYYMTF</sequence>
<keyword evidence="1" id="KW-0812">Transmembrane</keyword>
<reference evidence="2 3" key="1">
    <citation type="submission" date="2018-03" db="EMBL/GenBank/DDBJ databases">
        <title>Genomic Encyclopedia of Archaeal and Bacterial Type Strains, Phase II (KMG-II): from individual species to whole genera.</title>
        <authorList>
            <person name="Goeker M."/>
        </authorList>
    </citation>
    <scope>NUCLEOTIDE SEQUENCE [LARGE SCALE GENOMIC DNA]</scope>
    <source>
        <strain evidence="2 3">DSM 27267</strain>
    </source>
</reference>
<organism evidence="2 3">
    <name type="scientific">Prolixibacter denitrificans</name>
    <dbReference type="NCBI Taxonomy" id="1541063"/>
    <lineage>
        <taxon>Bacteria</taxon>
        <taxon>Pseudomonadati</taxon>
        <taxon>Bacteroidota</taxon>
        <taxon>Bacteroidia</taxon>
        <taxon>Marinilabiliales</taxon>
        <taxon>Prolixibacteraceae</taxon>
        <taxon>Prolixibacter</taxon>
    </lineage>
</organism>
<accession>A0A2P8CDM4</accession>
<dbReference type="Pfam" id="PF14092">
    <property type="entry name" value="DUF4270"/>
    <property type="match status" value="1"/>
</dbReference>
<gene>
    <name evidence="2" type="ORF">CLV93_10418</name>
</gene>
<dbReference type="OrthoDB" id="1092930at2"/>